<dbReference type="Proteomes" id="UP001363035">
    <property type="component" value="Unassembled WGS sequence"/>
</dbReference>
<dbReference type="RefSeq" id="WP_167554334.1">
    <property type="nucleotide sequence ID" value="NZ_JAYLLN010000003.1"/>
</dbReference>
<name>A0ABU8I2Y6_9SPHI</name>
<protein>
    <submittedName>
        <fullName evidence="1">Uncharacterized protein</fullName>
    </submittedName>
</protein>
<proteinExistence type="predicted"/>
<keyword evidence="2" id="KW-1185">Reference proteome</keyword>
<accession>A0ABU8I2Y6</accession>
<evidence type="ECO:0000313" key="2">
    <source>
        <dbReference type="Proteomes" id="UP001363035"/>
    </source>
</evidence>
<organism evidence="1 2">
    <name type="scientific">Sphingobacterium tenebrionis</name>
    <dbReference type="NCBI Taxonomy" id="3111775"/>
    <lineage>
        <taxon>Bacteria</taxon>
        <taxon>Pseudomonadati</taxon>
        <taxon>Bacteroidota</taxon>
        <taxon>Sphingobacteriia</taxon>
        <taxon>Sphingobacteriales</taxon>
        <taxon>Sphingobacteriaceae</taxon>
        <taxon>Sphingobacterium</taxon>
    </lineage>
</organism>
<evidence type="ECO:0000313" key="1">
    <source>
        <dbReference type="EMBL" id="MEI5983794.1"/>
    </source>
</evidence>
<comment type="caution">
    <text evidence="1">The sequence shown here is derived from an EMBL/GenBank/DDBJ whole genome shotgun (WGS) entry which is preliminary data.</text>
</comment>
<sequence length="56" mass="6787">METKSNFDLTAFIFRHALWFKENYSLQEAENFIKKTLKEDPKEKKKLLLKIRMPTP</sequence>
<dbReference type="EMBL" id="JAYLLN010000003">
    <property type="protein sequence ID" value="MEI5983794.1"/>
    <property type="molecule type" value="Genomic_DNA"/>
</dbReference>
<gene>
    <name evidence="1" type="ORF">VJ786_02640</name>
</gene>
<reference evidence="1 2" key="1">
    <citation type="submission" date="2024-01" db="EMBL/GenBank/DDBJ databases">
        <title>Sphingobacterium tenebrionis sp. nov., a novel endophyte isolated from tenebrio molitor intestines.</title>
        <authorList>
            <person name="Zhang C."/>
        </authorList>
    </citation>
    <scope>NUCLEOTIDE SEQUENCE [LARGE SCALE GENOMIC DNA]</scope>
    <source>
        <strain evidence="1 2">PU5-4</strain>
    </source>
</reference>